<keyword evidence="1 4" id="KW-0597">Phosphoprotein</keyword>
<dbReference type="InterPro" id="IPR036388">
    <property type="entry name" value="WH-like_DNA-bd_sf"/>
</dbReference>
<dbReference type="Gene3D" id="1.10.10.10">
    <property type="entry name" value="Winged helix-like DNA-binding domain superfamily/Winged helix DNA-binding domain"/>
    <property type="match status" value="1"/>
</dbReference>
<evidence type="ECO:0000313" key="8">
    <source>
        <dbReference type="EMBL" id="MEB2578237.1"/>
    </source>
</evidence>
<feature type="modified residue" description="4-aspartylphosphate" evidence="4">
    <location>
        <position position="95"/>
    </location>
</feature>
<evidence type="ECO:0000259" key="6">
    <source>
        <dbReference type="PROSITE" id="PS50110"/>
    </source>
</evidence>
<dbReference type="InterPro" id="IPR001789">
    <property type="entry name" value="Sig_transdc_resp-reg_receiver"/>
</dbReference>
<dbReference type="Gene3D" id="6.10.250.690">
    <property type="match status" value="1"/>
</dbReference>
<dbReference type="PROSITE" id="PS50110">
    <property type="entry name" value="RESPONSE_REGULATORY"/>
    <property type="match status" value="1"/>
</dbReference>
<dbReference type="SMART" id="SM00448">
    <property type="entry name" value="REC"/>
    <property type="match status" value="1"/>
</dbReference>
<gene>
    <name evidence="8" type="ORF">SB593_04545</name>
</gene>
<dbReference type="Pfam" id="PF00072">
    <property type="entry name" value="Response_reg"/>
    <property type="match status" value="1"/>
</dbReference>
<dbReference type="InterPro" id="IPR001867">
    <property type="entry name" value="OmpR/PhoB-type_DNA-bd"/>
</dbReference>
<dbReference type="SUPFAM" id="SSF52172">
    <property type="entry name" value="CheY-like"/>
    <property type="match status" value="1"/>
</dbReference>
<accession>A0ABU5WGY8</accession>
<evidence type="ECO:0000256" key="2">
    <source>
        <dbReference type="ARBA" id="ARBA00023012"/>
    </source>
</evidence>
<proteinExistence type="predicted"/>
<evidence type="ECO:0000256" key="4">
    <source>
        <dbReference type="PROSITE-ProRule" id="PRU00169"/>
    </source>
</evidence>
<sequence>MLITDDLYSLTVCFNCIKKQTFACSHSHVFRFSRAGRSRYPGARMRILVVEDDPVQAEEVQSALSPYCHTIKVVVDGEQALRYLRSESVDAVVLDWHLPSLTGIEVLNWIRTRADVEYGVLFLTSRVEELDVVRALEAGADDYLSKPFRAEELAARVNALLRRVARNVKRDEPIRAGAYVLDPVERAVRLRDTKIELTTKEFQLVACLFHNLGKIMSRELLATTAWGRELGTESRSLDTHIYRIRQKLKLGIENGLRLSAIYTLGYRLDQIKPAAEASADVRRDVGMLMESRA</sequence>
<evidence type="ECO:0000256" key="3">
    <source>
        <dbReference type="ARBA" id="ARBA00023125"/>
    </source>
</evidence>
<dbReference type="PANTHER" id="PTHR48111">
    <property type="entry name" value="REGULATOR OF RPOS"/>
    <property type="match status" value="1"/>
</dbReference>
<dbReference type="PROSITE" id="PS51755">
    <property type="entry name" value="OMPR_PHOB"/>
    <property type="match status" value="1"/>
</dbReference>
<dbReference type="InterPro" id="IPR039420">
    <property type="entry name" value="WalR-like"/>
</dbReference>
<name>A0ABU5WGY8_9BURK</name>
<dbReference type="Proteomes" id="UP001304467">
    <property type="component" value="Unassembled WGS sequence"/>
</dbReference>
<dbReference type="EMBL" id="JAWRLE010000005">
    <property type="protein sequence ID" value="MEB2578237.1"/>
    <property type="molecule type" value="Genomic_DNA"/>
</dbReference>
<protein>
    <submittedName>
        <fullName evidence="8">Response regulator transcription factor</fullName>
    </submittedName>
</protein>
<comment type="caution">
    <text evidence="8">The sequence shown here is derived from an EMBL/GenBank/DDBJ whole genome shotgun (WGS) entry which is preliminary data.</text>
</comment>
<evidence type="ECO:0000259" key="7">
    <source>
        <dbReference type="PROSITE" id="PS51755"/>
    </source>
</evidence>
<keyword evidence="2" id="KW-0902">Two-component regulatory system</keyword>
<dbReference type="Pfam" id="PF00486">
    <property type="entry name" value="Trans_reg_C"/>
    <property type="match status" value="1"/>
</dbReference>
<dbReference type="InterPro" id="IPR011006">
    <property type="entry name" value="CheY-like_superfamily"/>
</dbReference>
<organism evidence="8 9">
    <name type="scientific">Burkholderia anthinoferrum</name>
    <dbReference type="NCBI Taxonomy" id="3090833"/>
    <lineage>
        <taxon>Bacteria</taxon>
        <taxon>Pseudomonadati</taxon>
        <taxon>Pseudomonadota</taxon>
        <taxon>Betaproteobacteria</taxon>
        <taxon>Burkholderiales</taxon>
        <taxon>Burkholderiaceae</taxon>
        <taxon>Burkholderia</taxon>
    </lineage>
</organism>
<evidence type="ECO:0000256" key="5">
    <source>
        <dbReference type="PROSITE-ProRule" id="PRU01091"/>
    </source>
</evidence>
<feature type="domain" description="OmpR/PhoB-type" evidence="7">
    <location>
        <begin position="171"/>
        <end position="270"/>
    </location>
</feature>
<feature type="DNA-binding region" description="OmpR/PhoB-type" evidence="5">
    <location>
        <begin position="171"/>
        <end position="270"/>
    </location>
</feature>
<dbReference type="Gene3D" id="3.40.50.2300">
    <property type="match status" value="1"/>
</dbReference>
<feature type="domain" description="Response regulatory" evidence="6">
    <location>
        <begin position="46"/>
        <end position="161"/>
    </location>
</feature>
<evidence type="ECO:0000313" key="9">
    <source>
        <dbReference type="Proteomes" id="UP001304467"/>
    </source>
</evidence>
<dbReference type="CDD" id="cd00383">
    <property type="entry name" value="trans_reg_C"/>
    <property type="match status" value="1"/>
</dbReference>
<keyword evidence="9" id="KW-1185">Reference proteome</keyword>
<reference evidence="8 9" key="1">
    <citation type="journal article" date="2023" name="Front. Microbiol.">
        <title>Genomic analyses of Burkholderia respiratory isolates indicates two evolutionarily distinct B. anthina clades.</title>
        <authorList>
            <person name="Pham A."/>
            <person name="Volmer J.G."/>
            <person name="Chambers D.C."/>
            <person name="Smith D.J."/>
            <person name="Reid D.W."/>
            <person name="Burr L."/>
            <person name="Wells T.J."/>
        </authorList>
    </citation>
    <scope>NUCLEOTIDE SEQUENCE [LARGE SCALE GENOMIC DNA]</scope>
    <source>
        <strain evidence="8 9">BCCIQ07A</strain>
    </source>
</reference>
<dbReference type="PANTHER" id="PTHR48111:SF40">
    <property type="entry name" value="PHOSPHATE REGULON TRANSCRIPTIONAL REGULATORY PROTEIN PHOB"/>
    <property type="match status" value="1"/>
</dbReference>
<dbReference type="SMART" id="SM00862">
    <property type="entry name" value="Trans_reg_C"/>
    <property type="match status" value="1"/>
</dbReference>
<evidence type="ECO:0000256" key="1">
    <source>
        <dbReference type="ARBA" id="ARBA00022553"/>
    </source>
</evidence>
<keyword evidence="3 5" id="KW-0238">DNA-binding</keyword>